<feature type="transmembrane region" description="Helical" evidence="2">
    <location>
        <begin position="444"/>
        <end position="464"/>
    </location>
</feature>
<protein>
    <recommendedName>
        <fullName evidence="5">BZIP domain-containing protein</fullName>
    </recommendedName>
</protein>
<gene>
    <name evidence="3" type="ORF">N0F65_006551</name>
</gene>
<reference evidence="3" key="1">
    <citation type="submission" date="2022-11" db="EMBL/GenBank/DDBJ databases">
        <authorList>
            <person name="Morgan W.R."/>
            <person name="Tartar A."/>
        </authorList>
    </citation>
    <scope>NUCLEOTIDE SEQUENCE</scope>
    <source>
        <strain evidence="3">ARSEF 373</strain>
    </source>
</reference>
<dbReference type="Proteomes" id="UP001146120">
    <property type="component" value="Unassembled WGS sequence"/>
</dbReference>
<feature type="transmembrane region" description="Helical" evidence="2">
    <location>
        <begin position="331"/>
        <end position="353"/>
    </location>
</feature>
<name>A0AAV2YNB8_9STRA</name>
<evidence type="ECO:0000256" key="2">
    <source>
        <dbReference type="SAM" id="Phobius"/>
    </source>
</evidence>
<keyword evidence="2" id="KW-0812">Transmembrane</keyword>
<keyword evidence="1" id="KW-0175">Coiled coil</keyword>
<feature type="transmembrane region" description="Helical" evidence="2">
    <location>
        <begin position="527"/>
        <end position="545"/>
    </location>
</feature>
<dbReference type="CDD" id="cd14686">
    <property type="entry name" value="bZIP"/>
    <property type="match status" value="1"/>
</dbReference>
<feature type="transmembrane region" description="Helical" evidence="2">
    <location>
        <begin position="500"/>
        <end position="521"/>
    </location>
</feature>
<dbReference type="EMBL" id="DAKRPA010000210">
    <property type="protein sequence ID" value="DAZ95298.1"/>
    <property type="molecule type" value="Genomic_DNA"/>
</dbReference>
<accession>A0AAV2YNB8</accession>
<feature type="transmembrane region" description="Helical" evidence="2">
    <location>
        <begin position="810"/>
        <end position="835"/>
    </location>
</feature>
<feature type="transmembrane region" description="Helical" evidence="2">
    <location>
        <begin position="732"/>
        <end position="756"/>
    </location>
</feature>
<feature type="transmembrane region" description="Helical" evidence="2">
    <location>
        <begin position="776"/>
        <end position="798"/>
    </location>
</feature>
<feature type="transmembrane region" description="Helical" evidence="2">
    <location>
        <begin position="470"/>
        <end position="488"/>
    </location>
</feature>
<keyword evidence="2" id="KW-1133">Transmembrane helix</keyword>
<reference evidence="3" key="2">
    <citation type="journal article" date="2023" name="Microbiol Resour">
        <title>Decontamination and Annotation of the Draft Genome Sequence of the Oomycete Lagenidium giganteum ARSEF 373.</title>
        <authorList>
            <person name="Morgan W.R."/>
            <person name="Tartar A."/>
        </authorList>
    </citation>
    <scope>NUCLEOTIDE SEQUENCE</scope>
    <source>
        <strain evidence="3">ARSEF 373</strain>
    </source>
</reference>
<evidence type="ECO:0000313" key="3">
    <source>
        <dbReference type="EMBL" id="DAZ95298.1"/>
    </source>
</evidence>
<comment type="caution">
    <text evidence="3">The sequence shown here is derived from an EMBL/GenBank/DDBJ whole genome shotgun (WGS) entry which is preliminary data.</text>
</comment>
<evidence type="ECO:0000256" key="1">
    <source>
        <dbReference type="SAM" id="Coils"/>
    </source>
</evidence>
<feature type="coiled-coil region" evidence="1">
    <location>
        <begin position="34"/>
        <end position="94"/>
    </location>
</feature>
<feature type="transmembrane region" description="Helical" evidence="2">
    <location>
        <begin position="404"/>
        <end position="423"/>
    </location>
</feature>
<evidence type="ECO:0008006" key="5">
    <source>
        <dbReference type="Google" id="ProtNLM"/>
    </source>
</evidence>
<evidence type="ECO:0000313" key="4">
    <source>
        <dbReference type="Proteomes" id="UP001146120"/>
    </source>
</evidence>
<keyword evidence="4" id="KW-1185">Reference proteome</keyword>
<sequence>MMDLLVLPDPADYSFELEEARRVEVRRIQNRQAMRKFRAKKQHQREEMQELIHQLEAKLAGLSEEKGVNAQDLISRAQNEREASASALRKLNKQLADIHQVAYVLREEKVWLERELHNHSRALTSLRSLTQQATPLSVVHVQERGFEWANDVLPFLPSMTSDSNLQELIRQSYADVTQAALASYSCTDVANDLLGWSDKRVVRDSELQFMFTKDFTAQPVDQLVQKTWMVTSNVKEDPRIYFMTKIRHVKVLRRINDNALIVARNMHCPYTEPSDLTFHTIYLRAGPVHKPGWRQRFRDAITVFRYPGQYSVEKLHALHAYSEHSSTKRDMAWILLSPLPCLVGIILLQLIPLHGPTHSPKYIPELGLKWTQIVGIGICLSLSFTGTIVVFWACTGWFPVPFSIAIPLPVMVGTGCILTYMLMRHRIVLIPKFYERFRNTIILICTKTAPIFIYPIYATIFSNISGGDQVIFSFVLPILKLFILSITWRKVQYLEDISPALVAFSVHLFHSLFVAVCLQSSKSPVTYGVLLTINFVQCIVSSLLMSRDTLNLRLMVQGLTMMQSAKRTQRDVNRGALVRLASQHLHRASIKLRQAFNSPPPSSNTSALPDLIGSLLMITERDFERLHPFDYIQWLSSYHRYTNRTIACFQAFRNETRENPVVDWASYQSSKNSRYETTRSRASMRNSVRRSSAKVLPVALLATAGSAIRFPVQEEASFIADVMIQMYHHEFILLRLYVGTIAPIMYIVFMWAMLHFPNRQFYTTMVNLTDKDALRITFDLLAYVAVEFIALLTHLYLMRRRWGVSGLSQLAFVLSTQVPIVQSMLCAYTVAVFSFPLEQAGNDFSFRFEWIHHPNGTRPGNGTGE</sequence>
<proteinExistence type="predicted"/>
<keyword evidence="2" id="KW-0472">Membrane</keyword>
<dbReference type="AlphaFoldDB" id="A0AAV2YNB8"/>
<feature type="transmembrane region" description="Helical" evidence="2">
    <location>
        <begin position="373"/>
        <end position="398"/>
    </location>
</feature>
<organism evidence="3 4">
    <name type="scientific">Lagenidium giganteum</name>
    <dbReference type="NCBI Taxonomy" id="4803"/>
    <lineage>
        <taxon>Eukaryota</taxon>
        <taxon>Sar</taxon>
        <taxon>Stramenopiles</taxon>
        <taxon>Oomycota</taxon>
        <taxon>Peronosporomycetes</taxon>
        <taxon>Pythiales</taxon>
        <taxon>Pythiaceae</taxon>
    </lineage>
</organism>